<evidence type="ECO:0000259" key="8">
    <source>
        <dbReference type="Pfam" id="PF25954"/>
    </source>
</evidence>
<feature type="domain" description="Multidrug resistance protein MdtA-like barrel-sandwich hybrid" evidence="7">
    <location>
        <begin position="92"/>
        <end position="211"/>
    </location>
</feature>
<dbReference type="GO" id="GO:0015562">
    <property type="term" value="F:efflux transmembrane transporter activity"/>
    <property type="evidence" value="ECO:0007669"/>
    <property type="project" value="TreeGrafter"/>
</dbReference>
<feature type="domain" description="YknX-like C-terminal permuted SH3-like" evidence="9">
    <location>
        <begin position="302"/>
        <end position="369"/>
    </location>
</feature>
<dbReference type="STRING" id="1150469.RSPPHO_00661"/>
<gene>
    <name evidence="10" type="ORF">RSPPHO_00661</name>
</gene>
<accession>H6SQ17</accession>
<dbReference type="Pfam" id="PF25917">
    <property type="entry name" value="BSH_RND"/>
    <property type="match status" value="1"/>
</dbReference>
<dbReference type="FunFam" id="2.40.30.170:FF:000010">
    <property type="entry name" value="Efflux RND transporter periplasmic adaptor subunit"/>
    <property type="match status" value="1"/>
</dbReference>
<dbReference type="InterPro" id="IPR058637">
    <property type="entry name" value="YknX-like_C"/>
</dbReference>
<dbReference type="HOGENOM" id="CLU_018816_1_2_5"/>
<evidence type="ECO:0000259" key="7">
    <source>
        <dbReference type="Pfam" id="PF25917"/>
    </source>
</evidence>
<evidence type="ECO:0000256" key="4">
    <source>
        <dbReference type="ARBA" id="ARBA00043263"/>
    </source>
</evidence>
<feature type="coiled-coil region" evidence="6">
    <location>
        <begin position="131"/>
        <end position="182"/>
    </location>
</feature>
<keyword evidence="4" id="KW-0105">Cadmium resistance</keyword>
<dbReference type="InterPro" id="IPR058792">
    <property type="entry name" value="Beta-barrel_RND_2"/>
</dbReference>
<dbReference type="eggNOG" id="COG0845">
    <property type="taxonomic scope" value="Bacteria"/>
</dbReference>
<dbReference type="InterPro" id="IPR058625">
    <property type="entry name" value="MdtA-like_BSH"/>
</dbReference>
<reference evidence="10 11" key="1">
    <citation type="submission" date="2012-02" db="EMBL/GenBank/DDBJ databases">
        <title>Shotgun genome sequence of Phaeospirillum photometricum DSM 122.</title>
        <authorList>
            <person name="Duquesne K."/>
            <person name="Sturgis J."/>
        </authorList>
    </citation>
    <scope>NUCLEOTIDE SEQUENCE [LARGE SCALE GENOMIC DNA]</scope>
    <source>
        <strain evidence="11">DSM122</strain>
    </source>
</reference>
<keyword evidence="6" id="KW-0175">Coiled coil</keyword>
<dbReference type="AlphaFoldDB" id="H6SQ17"/>
<dbReference type="KEGG" id="rpm:RSPPHO_00661"/>
<evidence type="ECO:0000256" key="5">
    <source>
        <dbReference type="ARBA" id="ARBA00058766"/>
    </source>
</evidence>
<keyword evidence="2" id="KW-0813">Transport</keyword>
<sequence length="371" mass="38946">MTLGRATGTLKALSCRKGILRFMTRMGQVLLSLLMVAAVGGGMVGWNTVGPAAPPGGSKAPGAPLVQVVSVARQPVQDLIEAVGTTRAQAAIDIRPLGSGRLVEVAFSPGAAVAAGAVLARLDDETERADLREAEATVVQATQALDRARRLRATQALAQVSLDDAQARAQAAQAGVERARKALAERVIRAPFAGVVGFRELDEGARVSAGDLLTTLDDLSVVEITFAVPERHYGLLRVDQRVEATTPAFPGRVFAGTVMHIDTRVGETSRAFRVRASLPNPERLLPAGLSVNVSVEVAAREALMVPEGAVIAEAGGGAVYVLDGDRVRRRSVRLGLRRAETVEIVEGLSAGDTVVAQGLQRLRDGSAVRLR</sequence>
<protein>
    <submittedName>
        <fullName evidence="10">Secretion protein HlyD</fullName>
    </submittedName>
</protein>
<dbReference type="SUPFAM" id="SSF111369">
    <property type="entry name" value="HlyD-like secretion proteins"/>
    <property type="match status" value="1"/>
</dbReference>
<dbReference type="GO" id="GO:0046686">
    <property type="term" value="P:response to cadmium ion"/>
    <property type="evidence" value="ECO:0007669"/>
    <property type="project" value="UniProtKB-KW"/>
</dbReference>
<feature type="domain" description="CusB-like beta-barrel" evidence="8">
    <location>
        <begin position="224"/>
        <end position="296"/>
    </location>
</feature>
<dbReference type="FunFam" id="2.40.420.20:FF:000006">
    <property type="entry name" value="RND family efflux transporter MFP subunit"/>
    <property type="match status" value="1"/>
</dbReference>
<evidence type="ECO:0000313" key="10">
    <source>
        <dbReference type="EMBL" id="CCG07287.1"/>
    </source>
</evidence>
<dbReference type="GO" id="GO:1990281">
    <property type="term" value="C:efflux pump complex"/>
    <property type="evidence" value="ECO:0007669"/>
    <property type="project" value="TreeGrafter"/>
</dbReference>
<comment type="function">
    <text evidence="5">CzcA and CzcB together would act in zinc efflux nearly as effectively as the complete czc efflux system (CzcABC). The CzcB protein is thought to funnel zinc cations to the CzcA transport protein.</text>
</comment>
<dbReference type="PATRIC" id="fig|1150469.3.peg.765"/>
<dbReference type="PANTHER" id="PTHR30469:SF11">
    <property type="entry name" value="BLL4320 PROTEIN"/>
    <property type="match status" value="1"/>
</dbReference>
<keyword evidence="3" id="KW-0862">Zinc</keyword>
<evidence type="ECO:0000256" key="2">
    <source>
        <dbReference type="ARBA" id="ARBA00022448"/>
    </source>
</evidence>
<dbReference type="Pfam" id="PF25989">
    <property type="entry name" value="YknX_C"/>
    <property type="match status" value="1"/>
</dbReference>
<dbReference type="Gene3D" id="1.10.287.470">
    <property type="entry name" value="Helix hairpin bin"/>
    <property type="match status" value="1"/>
</dbReference>
<dbReference type="EMBL" id="HE663493">
    <property type="protein sequence ID" value="CCG07287.1"/>
    <property type="molecule type" value="Genomic_DNA"/>
</dbReference>
<evidence type="ECO:0000256" key="1">
    <source>
        <dbReference type="ARBA" id="ARBA00009477"/>
    </source>
</evidence>
<dbReference type="Pfam" id="PF25954">
    <property type="entry name" value="Beta-barrel_RND_2"/>
    <property type="match status" value="1"/>
</dbReference>
<keyword evidence="11" id="KW-1185">Reference proteome</keyword>
<dbReference type="Gene3D" id="2.40.30.170">
    <property type="match status" value="1"/>
</dbReference>
<dbReference type="Proteomes" id="UP000033220">
    <property type="component" value="Chromosome DSM 122"/>
</dbReference>
<name>H6SQ17_PARPM</name>
<dbReference type="Gene3D" id="2.40.420.20">
    <property type="match status" value="1"/>
</dbReference>
<dbReference type="NCBIfam" id="TIGR01730">
    <property type="entry name" value="RND_mfp"/>
    <property type="match status" value="1"/>
</dbReference>
<dbReference type="Gene3D" id="2.40.50.100">
    <property type="match status" value="1"/>
</dbReference>
<comment type="similarity">
    <text evidence="1">Belongs to the membrane fusion protein (MFP) (TC 8.A.1) family.</text>
</comment>
<evidence type="ECO:0000313" key="11">
    <source>
        <dbReference type="Proteomes" id="UP000033220"/>
    </source>
</evidence>
<evidence type="ECO:0000256" key="6">
    <source>
        <dbReference type="SAM" id="Coils"/>
    </source>
</evidence>
<dbReference type="PANTHER" id="PTHR30469">
    <property type="entry name" value="MULTIDRUG RESISTANCE PROTEIN MDTA"/>
    <property type="match status" value="1"/>
</dbReference>
<evidence type="ECO:0000259" key="9">
    <source>
        <dbReference type="Pfam" id="PF25989"/>
    </source>
</evidence>
<organism evidence="10 11">
    <name type="scientific">Pararhodospirillum photometricum DSM 122</name>
    <dbReference type="NCBI Taxonomy" id="1150469"/>
    <lineage>
        <taxon>Bacteria</taxon>
        <taxon>Pseudomonadati</taxon>
        <taxon>Pseudomonadota</taxon>
        <taxon>Alphaproteobacteria</taxon>
        <taxon>Rhodospirillales</taxon>
        <taxon>Rhodospirillaceae</taxon>
        <taxon>Pararhodospirillum</taxon>
    </lineage>
</organism>
<evidence type="ECO:0000256" key="3">
    <source>
        <dbReference type="ARBA" id="ARBA00022833"/>
    </source>
</evidence>
<proteinExistence type="inferred from homology"/>
<dbReference type="InterPro" id="IPR006143">
    <property type="entry name" value="RND_pump_MFP"/>
</dbReference>